<dbReference type="GO" id="GO:0051539">
    <property type="term" value="F:4 iron, 4 sulfur cluster binding"/>
    <property type="evidence" value="ECO:0007669"/>
    <property type="project" value="UniProtKB-KW"/>
</dbReference>
<dbReference type="GO" id="GO:0046872">
    <property type="term" value="F:metal ion binding"/>
    <property type="evidence" value="ECO:0007669"/>
    <property type="project" value="UniProtKB-KW"/>
</dbReference>
<dbReference type="PANTHER" id="PTHR11918:SF45">
    <property type="entry name" value="THREONYLCARBAMOYLADENOSINE TRNA METHYLTHIOTRANSFERASE"/>
    <property type="match status" value="1"/>
</dbReference>
<accession>A0A937X3P3</accession>
<dbReference type="EMBL" id="VGJX01000302">
    <property type="protein sequence ID" value="MBM3274708.1"/>
    <property type="molecule type" value="Genomic_DNA"/>
</dbReference>
<dbReference type="GO" id="GO:0035598">
    <property type="term" value="F:tRNA (N(6)-L-threonylcarbamoyladenosine(37)-C(2))-methylthiotransferase activity"/>
    <property type="evidence" value="ECO:0007669"/>
    <property type="project" value="TreeGrafter"/>
</dbReference>
<dbReference type="InterPro" id="IPR038135">
    <property type="entry name" value="Methylthiotransferase_N_sf"/>
</dbReference>
<dbReference type="Pfam" id="PF00919">
    <property type="entry name" value="UPF0004"/>
    <property type="match status" value="1"/>
</dbReference>
<feature type="domain" description="MTTase N-terminal" evidence="2">
    <location>
        <begin position="5"/>
        <end position="77"/>
    </location>
</feature>
<keyword evidence="1" id="KW-0808">Transferase</keyword>
<dbReference type="PROSITE" id="PS51449">
    <property type="entry name" value="MTTASE_N"/>
    <property type="match status" value="1"/>
</dbReference>
<dbReference type="Proteomes" id="UP000703893">
    <property type="component" value="Unassembled WGS sequence"/>
</dbReference>
<feature type="non-terminal residue" evidence="3">
    <location>
        <position position="77"/>
    </location>
</feature>
<evidence type="ECO:0000313" key="4">
    <source>
        <dbReference type="Proteomes" id="UP000703893"/>
    </source>
</evidence>
<evidence type="ECO:0000313" key="3">
    <source>
        <dbReference type="EMBL" id="MBM3274708.1"/>
    </source>
</evidence>
<dbReference type="PANTHER" id="PTHR11918">
    <property type="entry name" value="RADICAL SAM PROTEINS"/>
    <property type="match status" value="1"/>
</dbReference>
<name>A0A937X3P3_9BACT</name>
<proteinExistence type="predicted"/>
<dbReference type="AlphaFoldDB" id="A0A937X3P3"/>
<reference evidence="3 4" key="1">
    <citation type="submission" date="2019-03" db="EMBL/GenBank/DDBJ databases">
        <title>Lake Tanganyika Metagenome-Assembled Genomes (MAGs).</title>
        <authorList>
            <person name="Tran P."/>
        </authorList>
    </citation>
    <scope>NUCLEOTIDE SEQUENCE [LARGE SCALE GENOMIC DNA]</scope>
    <source>
        <strain evidence="3">K_DeepCast_65m_m2_236</strain>
    </source>
</reference>
<gene>
    <name evidence="3" type="ORF">FJZ00_06125</name>
</gene>
<evidence type="ECO:0000259" key="2">
    <source>
        <dbReference type="PROSITE" id="PS51449"/>
    </source>
</evidence>
<evidence type="ECO:0000256" key="1">
    <source>
        <dbReference type="ARBA" id="ARBA00022679"/>
    </source>
</evidence>
<organism evidence="3 4">
    <name type="scientific">Candidatus Tanganyikabacteria bacterium</name>
    <dbReference type="NCBI Taxonomy" id="2961651"/>
    <lineage>
        <taxon>Bacteria</taxon>
        <taxon>Bacillati</taxon>
        <taxon>Candidatus Sericytochromatia</taxon>
        <taxon>Candidatus Tanganyikabacteria</taxon>
    </lineage>
</organism>
<sequence length="77" mass="8415">MTAVPTIALATLGCKVNQAETMGLLSQLQQDVAVVPFDQAADIYLINTCTVTHEADRQSRQLIRRAHRKNPQAAIVV</sequence>
<dbReference type="InterPro" id="IPR013848">
    <property type="entry name" value="Methylthiotransferase_N"/>
</dbReference>
<dbReference type="Gene3D" id="3.40.50.12160">
    <property type="entry name" value="Methylthiotransferase, N-terminal domain"/>
    <property type="match status" value="1"/>
</dbReference>
<comment type="caution">
    <text evidence="3">The sequence shown here is derived from an EMBL/GenBank/DDBJ whole genome shotgun (WGS) entry which is preliminary data.</text>
</comment>
<protein>
    <submittedName>
        <fullName evidence="3">tRNA (N(6)-L-threonylcarbamoyladenosine(37)-C(2))-methylthiotransferase MtaB</fullName>
    </submittedName>
</protein>